<protein>
    <recommendedName>
        <fullName evidence="4">ABM domain-containing protein</fullName>
    </recommendedName>
</protein>
<reference evidence="3" key="2">
    <citation type="journal article" date="2019" name="Int. J. Syst. Evol. Microbiol.">
        <title>The Global Catalogue of Microorganisms (GCM) 10K type strain sequencing project: providing services to taxonomists for standard genome sequencing and annotation.</title>
        <authorList>
            <consortium name="The Broad Institute Genomics Platform"/>
            <consortium name="The Broad Institute Genome Sequencing Center for Infectious Disease"/>
            <person name="Wu L."/>
            <person name="Ma J."/>
        </authorList>
    </citation>
    <scope>NUCLEOTIDE SEQUENCE [LARGE SCALE GENOMIC DNA]</scope>
    <source>
        <strain evidence="3">JCM 9651</strain>
    </source>
</reference>
<dbReference type="RefSeq" id="WP_345034038.1">
    <property type="nucleotide sequence ID" value="NZ_BAAAYL010000001.1"/>
</dbReference>
<evidence type="ECO:0000313" key="3">
    <source>
        <dbReference type="Proteomes" id="UP001499990"/>
    </source>
</evidence>
<sequence length="98" mass="10745">MAIIVVMDAPGGTQAQYEQICNKLTNGRGLVHSPHDWPVAGLRAHVAGPTGDGWFVADVWDSIEDFHRFAEILAPYLREVGFPDVEPRVLSSFNLVTA</sequence>
<dbReference type="Proteomes" id="UP001499990">
    <property type="component" value="Unassembled WGS sequence"/>
</dbReference>
<evidence type="ECO:0008006" key="4">
    <source>
        <dbReference type="Google" id="ProtNLM"/>
    </source>
</evidence>
<dbReference type="EMBL" id="BAAAYL010000001">
    <property type="protein sequence ID" value="GAA3367823.1"/>
    <property type="molecule type" value="Genomic_DNA"/>
</dbReference>
<proteinExistence type="predicted"/>
<evidence type="ECO:0000313" key="1">
    <source>
        <dbReference type="EMBL" id="GAA3367823.1"/>
    </source>
</evidence>
<accession>A0ABP6S4R3</accession>
<dbReference type="EMBL" id="BAAAYL010000001">
    <property type="protein sequence ID" value="GAA3379873.1"/>
    <property type="molecule type" value="Genomic_DNA"/>
</dbReference>
<name>A0ABP6S4R3_9ACTN</name>
<gene>
    <name evidence="1" type="ORF">GCM10020367_03640</name>
    <name evidence="2" type="ORF">GCM10020367_65200</name>
</gene>
<reference evidence="1" key="3">
    <citation type="submission" date="2023-12" db="EMBL/GenBank/DDBJ databases">
        <authorList>
            <person name="Sun Q."/>
            <person name="Inoue M."/>
        </authorList>
    </citation>
    <scope>NUCLEOTIDE SEQUENCE</scope>
    <source>
        <strain evidence="1">JCM 9651</strain>
    </source>
</reference>
<organism evidence="1 3">
    <name type="scientific">Streptomyces sannanensis</name>
    <dbReference type="NCBI Taxonomy" id="285536"/>
    <lineage>
        <taxon>Bacteria</taxon>
        <taxon>Bacillati</taxon>
        <taxon>Actinomycetota</taxon>
        <taxon>Actinomycetes</taxon>
        <taxon>Kitasatosporales</taxon>
        <taxon>Streptomycetaceae</taxon>
        <taxon>Streptomyces</taxon>
    </lineage>
</organism>
<keyword evidence="3" id="KW-1185">Reference proteome</keyword>
<reference evidence="1" key="1">
    <citation type="journal article" date="2014" name="Int. J. Syst. Evol. Microbiol.">
        <title>Complete genome of a new Firmicutes species belonging to the dominant human colonic microbiota ('Ruminococcus bicirculans') reveals two chromosomes and a selective capacity to utilize plant glucans.</title>
        <authorList>
            <consortium name="NISC Comparative Sequencing Program"/>
            <person name="Wegmann U."/>
            <person name="Louis P."/>
            <person name="Goesmann A."/>
            <person name="Henrissat B."/>
            <person name="Duncan S.H."/>
            <person name="Flint H.J."/>
        </authorList>
    </citation>
    <scope>NUCLEOTIDE SEQUENCE</scope>
    <source>
        <strain evidence="1">JCM 9651</strain>
    </source>
</reference>
<comment type="caution">
    <text evidence="1">The sequence shown here is derived from an EMBL/GenBank/DDBJ whole genome shotgun (WGS) entry which is preliminary data.</text>
</comment>
<evidence type="ECO:0000313" key="2">
    <source>
        <dbReference type="EMBL" id="GAA3379873.1"/>
    </source>
</evidence>